<evidence type="ECO:0008006" key="4">
    <source>
        <dbReference type="Google" id="ProtNLM"/>
    </source>
</evidence>
<reference evidence="1" key="2">
    <citation type="submission" date="2024-08" db="EMBL/GenBank/DDBJ databases">
        <title>Draft genome assembly of Entamoeba nuttalli using a combination of long-read and short-read sequencing data.</title>
        <authorList>
            <person name="Tanaka M."/>
            <person name="Tachibana H."/>
        </authorList>
    </citation>
    <scope>NUCLEOTIDE SEQUENCE</scope>
    <source>
        <strain evidence="1">P19-061405</strain>
    </source>
</reference>
<dbReference type="Proteomes" id="UP001628156">
    <property type="component" value="Unassembled WGS sequence"/>
</dbReference>
<keyword evidence="3" id="KW-1185">Reference proteome</keyword>
<evidence type="ECO:0000313" key="1">
    <source>
        <dbReference type="EMBL" id="GAB1221343.1"/>
    </source>
</evidence>
<name>A0ABQ0DF30_9EUKA</name>
<dbReference type="Gene3D" id="3.10.50.10">
    <property type="match status" value="1"/>
</dbReference>
<dbReference type="InterPro" id="IPR029070">
    <property type="entry name" value="Chitinase_insertion_sf"/>
</dbReference>
<gene>
    <name evidence="1" type="ORF">ENUP19_0079G0034</name>
    <name evidence="2" type="ORF">ENUP19_0264G0001</name>
</gene>
<protein>
    <recommendedName>
        <fullName evidence="4">Glycosyltransferase</fullName>
    </recommendedName>
</protein>
<dbReference type="Gene3D" id="3.20.20.80">
    <property type="entry name" value="Glycosidases"/>
    <property type="match status" value="1"/>
</dbReference>
<evidence type="ECO:0000313" key="2">
    <source>
        <dbReference type="EMBL" id="GAB1225836.1"/>
    </source>
</evidence>
<organism evidence="1 3">
    <name type="scientific">Entamoeba nuttalli</name>
    <dbReference type="NCBI Taxonomy" id="412467"/>
    <lineage>
        <taxon>Eukaryota</taxon>
        <taxon>Amoebozoa</taxon>
        <taxon>Evosea</taxon>
        <taxon>Archamoebae</taxon>
        <taxon>Mastigamoebida</taxon>
        <taxon>Entamoebidae</taxon>
        <taxon>Entamoeba</taxon>
    </lineage>
</organism>
<accession>A0ABQ0DF30</accession>
<comment type="caution">
    <text evidence="1">The sequence shown here is derived from an EMBL/GenBank/DDBJ whole genome shotgun (WGS) entry which is preliminary data.</text>
</comment>
<sequence>MIFILIVFVSYTLAYPPPVLVKDPIQITSNLTKEFIIQNHMKYSNHPKYHHIPMIAHVTRYHERNPITLPIFAHLFDGIAFDHIMIKTINNIISVVDQNPYKDITIQSKKIAILKTEMDSIVFSMELYHKIQEQITGYDGILFDSSIPKELTKQIINYLPQTFLKYKIIPLGEDVIPYQSLCDAVFIDTQYFDPSSVVYQPLQPMPWIEEQISKHFGGNKKNGGFIVDFEGKMYCKHSTTHLQNLPYLRFIKKLNVTITYHPASHEHSIEAPFLSDRYMDDYCYSNYPTPYSLQQKLTLADKYNMSILFRDFGGALDYFFDVL</sequence>
<proteinExistence type="predicted"/>
<reference evidence="1 3" key="1">
    <citation type="journal article" date="2019" name="PLoS Negl. Trop. Dis.">
        <title>Whole genome sequencing of Entamoeba nuttalli reveals mammalian host-related molecular signatures and a novel octapeptide-repeat surface protein.</title>
        <authorList>
            <person name="Tanaka M."/>
            <person name="Makiuchi T."/>
            <person name="Komiyama T."/>
            <person name="Shiina T."/>
            <person name="Osaki K."/>
            <person name="Tachibana H."/>
        </authorList>
    </citation>
    <scope>NUCLEOTIDE SEQUENCE [LARGE SCALE GENOMIC DNA]</scope>
    <source>
        <strain evidence="1 3">P19-061405</strain>
    </source>
</reference>
<evidence type="ECO:0000313" key="3">
    <source>
        <dbReference type="Proteomes" id="UP001628156"/>
    </source>
</evidence>
<dbReference type="EMBL" id="BAAFRS010000264">
    <property type="protein sequence ID" value="GAB1225836.1"/>
    <property type="molecule type" value="Genomic_DNA"/>
</dbReference>
<dbReference type="EMBL" id="BAAFRS010000079">
    <property type="protein sequence ID" value="GAB1221343.1"/>
    <property type="molecule type" value="Genomic_DNA"/>
</dbReference>